<keyword evidence="7" id="KW-1185">Reference proteome</keyword>
<dbReference type="PROSITE" id="PS00893">
    <property type="entry name" value="NUDIX_BOX"/>
    <property type="match status" value="1"/>
</dbReference>
<dbReference type="InterPro" id="IPR020084">
    <property type="entry name" value="NUDIX_hydrolase_CS"/>
</dbReference>
<dbReference type="PANTHER" id="PTHR43046">
    <property type="entry name" value="GDP-MANNOSE MANNOSYL HYDROLASE"/>
    <property type="match status" value="1"/>
</dbReference>
<dbReference type="GO" id="GO:0016787">
    <property type="term" value="F:hydrolase activity"/>
    <property type="evidence" value="ECO:0007669"/>
    <property type="project" value="UniProtKB-KW"/>
</dbReference>
<name>A0A5Q2FI07_9ACTN</name>
<evidence type="ECO:0000256" key="1">
    <source>
        <dbReference type="ARBA" id="ARBA00001946"/>
    </source>
</evidence>
<comment type="similarity">
    <text evidence="2 4">Belongs to the Nudix hydrolase family.</text>
</comment>
<keyword evidence="3 4" id="KW-0378">Hydrolase</keyword>
<protein>
    <submittedName>
        <fullName evidence="6">NUDIX domain-containing protein</fullName>
    </submittedName>
</protein>
<dbReference type="Gene3D" id="3.90.79.10">
    <property type="entry name" value="Nucleoside Triphosphate Pyrophosphohydrolase"/>
    <property type="match status" value="1"/>
</dbReference>
<dbReference type="InterPro" id="IPR020476">
    <property type="entry name" value="Nudix_hydrolase"/>
</dbReference>
<dbReference type="PANTHER" id="PTHR43046:SF2">
    <property type="entry name" value="8-OXO-DGTP DIPHOSPHATASE-RELATED"/>
    <property type="match status" value="1"/>
</dbReference>
<dbReference type="Proteomes" id="UP000386847">
    <property type="component" value="Chromosome"/>
</dbReference>
<evidence type="ECO:0000256" key="2">
    <source>
        <dbReference type="ARBA" id="ARBA00005582"/>
    </source>
</evidence>
<accession>A0A5Q2FI07</accession>
<evidence type="ECO:0000313" key="6">
    <source>
        <dbReference type="EMBL" id="QGF25194.1"/>
    </source>
</evidence>
<dbReference type="PRINTS" id="PR00502">
    <property type="entry name" value="NUDIXFAMILY"/>
</dbReference>
<organism evidence="6 7">
    <name type="scientific">Raineyella fluvialis</name>
    <dbReference type="NCBI Taxonomy" id="2662261"/>
    <lineage>
        <taxon>Bacteria</taxon>
        <taxon>Bacillati</taxon>
        <taxon>Actinomycetota</taxon>
        <taxon>Actinomycetes</taxon>
        <taxon>Propionibacteriales</taxon>
        <taxon>Propionibacteriaceae</taxon>
        <taxon>Raineyella</taxon>
    </lineage>
</organism>
<evidence type="ECO:0000256" key="3">
    <source>
        <dbReference type="ARBA" id="ARBA00022801"/>
    </source>
</evidence>
<dbReference type="PROSITE" id="PS51462">
    <property type="entry name" value="NUDIX"/>
    <property type="match status" value="1"/>
</dbReference>
<evidence type="ECO:0000259" key="5">
    <source>
        <dbReference type="PROSITE" id="PS51462"/>
    </source>
</evidence>
<sequence length="147" mass="16442">MSRAVRIRVREDGCVRTIPAAGVIIVNERRQILLVQRGHEPQRGRWTVPGGRIERGESPAQAAVREAFEETGLRVRIQREVLNVRLPTGDGREFDVHDFLAAVVGGELVAGDDADDVRWVSRDEVSSLELTENLLDYLEEAGLSDTW</sequence>
<evidence type="ECO:0000256" key="4">
    <source>
        <dbReference type="RuleBase" id="RU003476"/>
    </source>
</evidence>
<dbReference type="InterPro" id="IPR000086">
    <property type="entry name" value="NUDIX_hydrolase_dom"/>
</dbReference>
<dbReference type="Pfam" id="PF00293">
    <property type="entry name" value="NUDIX"/>
    <property type="match status" value="1"/>
</dbReference>
<dbReference type="SUPFAM" id="SSF55811">
    <property type="entry name" value="Nudix"/>
    <property type="match status" value="1"/>
</dbReference>
<dbReference type="CDD" id="cd04673">
    <property type="entry name" value="NUDIX_ADPRase"/>
    <property type="match status" value="1"/>
</dbReference>
<dbReference type="KEGG" id="rain:Rai3103_11025"/>
<comment type="cofactor">
    <cofactor evidence="1">
        <name>Mg(2+)</name>
        <dbReference type="ChEBI" id="CHEBI:18420"/>
    </cofactor>
</comment>
<proteinExistence type="inferred from homology"/>
<dbReference type="InterPro" id="IPR015797">
    <property type="entry name" value="NUDIX_hydrolase-like_dom_sf"/>
</dbReference>
<evidence type="ECO:0000313" key="7">
    <source>
        <dbReference type="Proteomes" id="UP000386847"/>
    </source>
</evidence>
<reference evidence="6 7" key="1">
    <citation type="submission" date="2019-10" db="EMBL/GenBank/DDBJ databases">
        <title>Genomic analysis of Raineyella sp. CBA3103.</title>
        <authorList>
            <person name="Roh S.W."/>
        </authorList>
    </citation>
    <scope>NUCLEOTIDE SEQUENCE [LARGE SCALE GENOMIC DNA]</scope>
    <source>
        <strain evidence="6 7">CBA3103</strain>
    </source>
</reference>
<feature type="domain" description="Nudix hydrolase" evidence="5">
    <location>
        <begin position="16"/>
        <end position="142"/>
    </location>
</feature>
<dbReference type="EMBL" id="CP045725">
    <property type="protein sequence ID" value="QGF25194.1"/>
    <property type="molecule type" value="Genomic_DNA"/>
</dbReference>
<dbReference type="AlphaFoldDB" id="A0A5Q2FI07"/>
<gene>
    <name evidence="6" type="ORF">Rai3103_11025</name>
</gene>